<sequence>MQIPFMQIGDLHIATPFKGLPSFIARQRRQDIIDALKAVLKMAKDRHIPLLFITGDLFENEYITRPIITDISRSFASTAETHIFISPGNHDYVHSKSFYINWLWPSNVHIFTTPYIERIDLPDIPISVYGFGWDRPEIYGNYIDVGGVDTSRINVAVIHGDALMQSSSSPYLPIAMQQMIGWRMDYVALGHIHRPYAFHASGRIQPLDAASSTTDILAAYAGSIEPLDSSEIGYHGIISGHLNKNAACIELIPIAKRRYINVTISLDGAQTSEDVAKRILDSDSPQNRSFNLYTFTLTGRLDPQLKQSIADIIEDLREQYFSISVVDQTVPDYDLEYIKEQHRDDIIGQFIEHMEDKLNAAEGEQQQVLRQALYMGLQVLLQDH</sequence>
<dbReference type="Gene3D" id="3.60.21.10">
    <property type="match status" value="1"/>
</dbReference>
<dbReference type="AlphaFoldDB" id="F3ZXP9"/>
<evidence type="ECO:0000313" key="2">
    <source>
        <dbReference type="EMBL" id="AEE95556.1"/>
    </source>
</evidence>
<protein>
    <submittedName>
        <fullName evidence="2">Metallophosphoesterase</fullName>
    </submittedName>
</protein>
<dbReference type="Pfam" id="PF00149">
    <property type="entry name" value="Metallophos"/>
    <property type="match status" value="1"/>
</dbReference>
<dbReference type="EMBL" id="CP002360">
    <property type="protein sequence ID" value="AEE95556.1"/>
    <property type="molecule type" value="Genomic_DNA"/>
</dbReference>
<gene>
    <name evidence="2" type="ordered locus">Mahau_0340</name>
</gene>
<dbReference type="PANTHER" id="PTHR30337">
    <property type="entry name" value="COMPONENT OF ATP-DEPENDENT DSDNA EXONUCLEASE"/>
    <property type="match status" value="1"/>
</dbReference>
<dbReference type="OrthoDB" id="9773856at2"/>
<dbReference type="InterPro" id="IPR004843">
    <property type="entry name" value="Calcineurin-like_PHP"/>
</dbReference>
<dbReference type="InterPro" id="IPR050535">
    <property type="entry name" value="DNA_Repair-Maintenance_Comp"/>
</dbReference>
<feature type="domain" description="Calcineurin-like phosphoesterase" evidence="1">
    <location>
        <begin position="4"/>
        <end position="194"/>
    </location>
</feature>
<evidence type="ECO:0000259" key="1">
    <source>
        <dbReference type="Pfam" id="PF00149"/>
    </source>
</evidence>
<dbReference type="InterPro" id="IPR029052">
    <property type="entry name" value="Metallo-depent_PP-like"/>
</dbReference>
<accession>F3ZXP9</accession>
<organism evidence="2 3">
    <name type="scientific">Mahella australiensis (strain DSM 15567 / CIP 107919 / 50-1 BON)</name>
    <dbReference type="NCBI Taxonomy" id="697281"/>
    <lineage>
        <taxon>Bacteria</taxon>
        <taxon>Bacillati</taxon>
        <taxon>Bacillota</taxon>
        <taxon>Clostridia</taxon>
        <taxon>Thermoanaerobacterales</taxon>
        <taxon>Thermoanaerobacterales Family IV. Incertae Sedis</taxon>
        <taxon>Mahella</taxon>
    </lineage>
</organism>
<dbReference type="eggNOG" id="COG0420">
    <property type="taxonomic scope" value="Bacteria"/>
</dbReference>
<name>F3ZXP9_MAHA5</name>
<dbReference type="PANTHER" id="PTHR30337:SF7">
    <property type="entry name" value="PHOSPHOESTERASE"/>
    <property type="match status" value="1"/>
</dbReference>
<dbReference type="STRING" id="697281.Mahau_0340"/>
<dbReference type="RefSeq" id="WP_013779989.1">
    <property type="nucleotide sequence ID" value="NC_015520.1"/>
</dbReference>
<proteinExistence type="predicted"/>
<dbReference type="GO" id="GO:0016787">
    <property type="term" value="F:hydrolase activity"/>
    <property type="evidence" value="ECO:0007669"/>
    <property type="project" value="InterPro"/>
</dbReference>
<reference evidence="2 3" key="2">
    <citation type="journal article" date="2011" name="Stand. Genomic Sci.">
        <title>Complete genome sequence of Mahella australiensis type strain (50-1 BON).</title>
        <authorList>
            <person name="Sikorski J."/>
            <person name="Teshima H."/>
            <person name="Nolan M."/>
            <person name="Lucas S."/>
            <person name="Hammon N."/>
            <person name="Deshpande S."/>
            <person name="Cheng J.F."/>
            <person name="Pitluck S."/>
            <person name="Liolios K."/>
            <person name="Pagani I."/>
            <person name="Ivanova N."/>
            <person name="Huntemann M."/>
            <person name="Mavromatis K."/>
            <person name="Ovchinikova G."/>
            <person name="Pati A."/>
            <person name="Tapia R."/>
            <person name="Han C."/>
            <person name="Goodwin L."/>
            <person name="Chen A."/>
            <person name="Palaniappan K."/>
            <person name="Land M."/>
            <person name="Hauser L."/>
            <person name="Ngatchou-Djao O.D."/>
            <person name="Rohde M."/>
            <person name="Pukall R."/>
            <person name="Spring S."/>
            <person name="Abt B."/>
            <person name="Goker M."/>
            <person name="Detter J.C."/>
            <person name="Woyke T."/>
            <person name="Bristow J."/>
            <person name="Markowitz V."/>
            <person name="Hugenholtz P."/>
            <person name="Eisen J.A."/>
            <person name="Kyrpides N.C."/>
            <person name="Klenk H.P."/>
            <person name="Lapidus A."/>
        </authorList>
    </citation>
    <scope>NUCLEOTIDE SEQUENCE [LARGE SCALE GENOMIC DNA]</scope>
    <source>
        <strain evidence="3">DSM 15567 / CIP 107919 / 50-1 BON</strain>
    </source>
</reference>
<dbReference type="KEGG" id="mas:Mahau_0340"/>
<dbReference type="SUPFAM" id="SSF56300">
    <property type="entry name" value="Metallo-dependent phosphatases"/>
    <property type="match status" value="1"/>
</dbReference>
<keyword evidence="3" id="KW-1185">Reference proteome</keyword>
<evidence type="ECO:0000313" key="3">
    <source>
        <dbReference type="Proteomes" id="UP000008457"/>
    </source>
</evidence>
<dbReference type="Proteomes" id="UP000008457">
    <property type="component" value="Chromosome"/>
</dbReference>
<reference evidence="3" key="1">
    <citation type="submission" date="2010-11" db="EMBL/GenBank/DDBJ databases">
        <title>The complete genome of Mahella australiensis DSM 15567.</title>
        <authorList>
            <consortium name="US DOE Joint Genome Institute (JGI-PGF)"/>
            <person name="Lucas S."/>
            <person name="Copeland A."/>
            <person name="Lapidus A."/>
            <person name="Bruce D."/>
            <person name="Goodwin L."/>
            <person name="Pitluck S."/>
            <person name="Kyrpides N."/>
            <person name="Mavromatis K."/>
            <person name="Pagani I."/>
            <person name="Ivanova N."/>
            <person name="Teshima H."/>
            <person name="Brettin T."/>
            <person name="Detter J.C."/>
            <person name="Han C."/>
            <person name="Tapia R."/>
            <person name="Land M."/>
            <person name="Hauser L."/>
            <person name="Markowitz V."/>
            <person name="Cheng J.-F."/>
            <person name="Hugenholtz P."/>
            <person name="Woyke T."/>
            <person name="Wu D."/>
            <person name="Spring S."/>
            <person name="Pukall R."/>
            <person name="Steenblock K."/>
            <person name="Schneider S."/>
            <person name="Klenk H.-P."/>
            <person name="Eisen J.A."/>
        </authorList>
    </citation>
    <scope>NUCLEOTIDE SEQUENCE [LARGE SCALE GENOMIC DNA]</scope>
    <source>
        <strain evidence="3">DSM 15567 / CIP 107919 / 50-1 BON</strain>
    </source>
</reference>
<dbReference type="HOGENOM" id="CLU_026621_0_1_9"/>